<dbReference type="PRINTS" id="PR00364">
    <property type="entry name" value="DISEASERSIST"/>
</dbReference>
<feature type="non-terminal residue" evidence="3">
    <location>
        <position position="329"/>
    </location>
</feature>
<evidence type="ECO:0000313" key="4">
    <source>
        <dbReference type="Proteomes" id="UP000320048"/>
    </source>
</evidence>
<dbReference type="InterPro" id="IPR049945">
    <property type="entry name" value="AAA_22"/>
</dbReference>
<name>A0A537JLM9_9BACT</name>
<gene>
    <name evidence="3" type="ORF">E6H04_01945</name>
</gene>
<dbReference type="Proteomes" id="UP000320048">
    <property type="component" value="Unassembled WGS sequence"/>
</dbReference>
<evidence type="ECO:0000313" key="3">
    <source>
        <dbReference type="EMBL" id="TMI84036.1"/>
    </source>
</evidence>
<sequence>MARRSRKRVAKRSPPRRRGPQKSRRQPTPLPVPSTNRPSNNLPIQMTSFIGREREIAEIIQVLPHTRLLTFTGSGGCGKTRLALQVAGSLVDSYVDGVWLVELAALSDSTLVHEAVASALGVPEQPGLLLRETLRRYFQTKLLLLVLDNCEHLLSATAELAQALLQTCPNLKILATSREALSIPGEATWRVPSLSLPDLSQLPDLEHLIQYEAIRLFVERAALSQPGFQITSSNAAVLAQLANRLDGIPLAIELAAARVKVLSVDMIAARLDDRFRLLTGGSRTLLPRQQTLRATLDWSYDLLLEQDRLLLRRLSVFAGGFTLEAAWNV</sequence>
<feature type="compositionally biased region" description="Polar residues" evidence="1">
    <location>
        <begin position="33"/>
        <end position="43"/>
    </location>
</feature>
<dbReference type="PANTHER" id="PTHR47691">
    <property type="entry name" value="REGULATOR-RELATED"/>
    <property type="match status" value="1"/>
</dbReference>
<comment type="caution">
    <text evidence="3">The sequence shown here is derived from an EMBL/GenBank/DDBJ whole genome shotgun (WGS) entry which is preliminary data.</text>
</comment>
<proteinExistence type="predicted"/>
<dbReference type="AlphaFoldDB" id="A0A537JLM9"/>
<organism evidence="3 4">
    <name type="scientific">Candidatus Segetimicrobium genomatis</name>
    <dbReference type="NCBI Taxonomy" id="2569760"/>
    <lineage>
        <taxon>Bacteria</taxon>
        <taxon>Bacillati</taxon>
        <taxon>Candidatus Sysuimicrobiota</taxon>
        <taxon>Candidatus Sysuimicrobiia</taxon>
        <taxon>Candidatus Sysuimicrobiales</taxon>
        <taxon>Candidatus Segetimicrobiaceae</taxon>
        <taxon>Candidatus Segetimicrobium</taxon>
    </lineage>
</organism>
<dbReference type="EMBL" id="VBAO01000050">
    <property type="protein sequence ID" value="TMI84036.1"/>
    <property type="molecule type" value="Genomic_DNA"/>
</dbReference>
<dbReference type="InterPro" id="IPR027417">
    <property type="entry name" value="P-loop_NTPase"/>
</dbReference>
<dbReference type="Pfam" id="PF13401">
    <property type="entry name" value="AAA_22"/>
    <property type="match status" value="1"/>
</dbReference>
<evidence type="ECO:0000259" key="2">
    <source>
        <dbReference type="Pfam" id="PF13401"/>
    </source>
</evidence>
<dbReference type="GO" id="GO:0016887">
    <property type="term" value="F:ATP hydrolysis activity"/>
    <property type="evidence" value="ECO:0007669"/>
    <property type="project" value="InterPro"/>
</dbReference>
<dbReference type="Gene3D" id="3.40.50.300">
    <property type="entry name" value="P-loop containing nucleotide triphosphate hydrolases"/>
    <property type="match status" value="1"/>
</dbReference>
<dbReference type="PANTHER" id="PTHR47691:SF3">
    <property type="entry name" value="HTH-TYPE TRANSCRIPTIONAL REGULATOR RV0890C-RELATED"/>
    <property type="match status" value="1"/>
</dbReference>
<feature type="region of interest" description="Disordered" evidence="1">
    <location>
        <begin position="1"/>
        <end position="43"/>
    </location>
</feature>
<dbReference type="SUPFAM" id="SSF52540">
    <property type="entry name" value="P-loop containing nucleoside triphosphate hydrolases"/>
    <property type="match status" value="1"/>
</dbReference>
<feature type="domain" description="ORC1/DEAH AAA+ ATPase" evidence="2">
    <location>
        <begin position="66"/>
        <end position="166"/>
    </location>
</feature>
<reference evidence="3 4" key="1">
    <citation type="journal article" date="2019" name="Nat. Microbiol.">
        <title>Mediterranean grassland soil C-N compound turnover is dependent on rainfall and depth, and is mediated by genomically divergent microorganisms.</title>
        <authorList>
            <person name="Diamond S."/>
            <person name="Andeer P.F."/>
            <person name="Li Z."/>
            <person name="Crits-Christoph A."/>
            <person name="Burstein D."/>
            <person name="Anantharaman K."/>
            <person name="Lane K.R."/>
            <person name="Thomas B.C."/>
            <person name="Pan C."/>
            <person name="Northen T.R."/>
            <person name="Banfield J.F."/>
        </authorList>
    </citation>
    <scope>NUCLEOTIDE SEQUENCE [LARGE SCALE GENOMIC DNA]</scope>
    <source>
        <strain evidence="3">NP_7</strain>
    </source>
</reference>
<protein>
    <recommendedName>
        <fullName evidence="2">ORC1/DEAH AAA+ ATPase domain-containing protein</fullName>
    </recommendedName>
</protein>
<evidence type="ECO:0000256" key="1">
    <source>
        <dbReference type="SAM" id="MobiDB-lite"/>
    </source>
</evidence>
<feature type="compositionally biased region" description="Basic residues" evidence="1">
    <location>
        <begin position="1"/>
        <end position="25"/>
    </location>
</feature>
<accession>A0A537JLM9</accession>